<dbReference type="PANTHER" id="PTHR40056">
    <property type="entry name" value="HYPOTHETICAL CYTOSOLIC PROTEIN"/>
    <property type="match status" value="1"/>
</dbReference>
<sequence>MYKGQQDDRIVKFHCPRYVELPSLPLYKDQVIEYIDKTLKTLFINSEDKVLTPTMLNNYVKQKVIPAPIHKKYNTEHIAYLIVVCIFKQLYSLSEISSFIDIQTKTYPVKDAYDYFCNELEKEIKEVFLTRNFSSASTATKVTKESELLRSIIISFVNKIYTVNLLMNEESQNK</sequence>
<evidence type="ECO:0000313" key="1">
    <source>
        <dbReference type="EMBL" id="MSR90970.1"/>
    </source>
</evidence>
<protein>
    <submittedName>
        <fullName evidence="1">DUF1836 domain-containing protein</fullName>
    </submittedName>
</protein>
<gene>
    <name evidence="1" type="ORF">FYJ33_06010</name>
</gene>
<accession>A0A7X2MXQ0</accession>
<reference evidence="1 2" key="1">
    <citation type="submission" date="2019-08" db="EMBL/GenBank/DDBJ databases">
        <title>In-depth cultivation of the pig gut microbiome towards novel bacterial diversity and tailored functional studies.</title>
        <authorList>
            <person name="Wylensek D."/>
            <person name="Hitch T.C.A."/>
            <person name="Clavel T."/>
        </authorList>
    </citation>
    <scope>NUCLEOTIDE SEQUENCE [LARGE SCALE GENOMIC DNA]</scope>
    <source>
        <strain evidence="1 2">WCA-383-APC-5B</strain>
    </source>
</reference>
<name>A0A7X2MXQ0_9CLOT</name>
<comment type="caution">
    <text evidence="1">The sequence shown here is derived from an EMBL/GenBank/DDBJ whole genome shotgun (WGS) entry which is preliminary data.</text>
</comment>
<evidence type="ECO:0000313" key="2">
    <source>
        <dbReference type="Proteomes" id="UP000460287"/>
    </source>
</evidence>
<dbReference type="RefSeq" id="WP_154530848.1">
    <property type="nucleotide sequence ID" value="NZ_JAQXTV010000240.1"/>
</dbReference>
<dbReference type="InterPro" id="IPR014975">
    <property type="entry name" value="DUF1836"/>
</dbReference>
<keyword evidence="2" id="KW-1185">Reference proteome</keyword>
<dbReference type="EMBL" id="VULX01000006">
    <property type="protein sequence ID" value="MSR90970.1"/>
    <property type="molecule type" value="Genomic_DNA"/>
</dbReference>
<dbReference type="Proteomes" id="UP000460287">
    <property type="component" value="Unassembled WGS sequence"/>
</dbReference>
<proteinExistence type="predicted"/>
<dbReference type="Pfam" id="PF08876">
    <property type="entry name" value="DUF1836"/>
    <property type="match status" value="1"/>
</dbReference>
<dbReference type="AlphaFoldDB" id="A0A7X2MXQ0"/>
<organism evidence="1 2">
    <name type="scientific">Inconstantimicrobium porci</name>
    <dbReference type="NCBI Taxonomy" id="2652291"/>
    <lineage>
        <taxon>Bacteria</taxon>
        <taxon>Bacillati</taxon>
        <taxon>Bacillota</taxon>
        <taxon>Clostridia</taxon>
        <taxon>Eubacteriales</taxon>
        <taxon>Clostridiaceae</taxon>
        <taxon>Inconstantimicrobium</taxon>
    </lineage>
</organism>
<dbReference type="PANTHER" id="PTHR40056:SF1">
    <property type="entry name" value="DUF1836 DOMAIN-CONTAINING PROTEIN"/>
    <property type="match status" value="1"/>
</dbReference>